<dbReference type="InterPro" id="IPR012336">
    <property type="entry name" value="Thioredoxin-like_fold"/>
</dbReference>
<dbReference type="Gene3D" id="3.40.30.10">
    <property type="entry name" value="Glutaredoxin"/>
    <property type="match status" value="1"/>
</dbReference>
<feature type="active site" description="Nucleophile" evidence="1">
    <location>
        <position position="13"/>
    </location>
</feature>
<keyword evidence="2" id="KW-0676">Redox-active center</keyword>
<dbReference type="Proteomes" id="UP000179136">
    <property type="component" value="Unassembled WGS sequence"/>
</dbReference>
<feature type="active site" description="Nucleophile" evidence="1">
    <location>
        <position position="10"/>
    </location>
</feature>
<gene>
    <name evidence="4" type="ORF">A3B87_02205</name>
</gene>
<comment type="caution">
    <text evidence="4">The sequence shown here is derived from an EMBL/GenBank/DDBJ whole genome shotgun (WGS) entry which is preliminary data.</text>
</comment>
<evidence type="ECO:0000259" key="3">
    <source>
        <dbReference type="Pfam" id="PF13192"/>
    </source>
</evidence>
<organism evidence="4 5">
    <name type="scientific">Candidatus Kuenenbacteria bacterium RIFCSPHIGHO2_02_FULL_39_13</name>
    <dbReference type="NCBI Taxonomy" id="1798561"/>
    <lineage>
        <taxon>Bacteria</taxon>
        <taxon>Candidatus Kueneniibacteriota</taxon>
    </lineage>
</organism>
<dbReference type="InterPro" id="IPR005243">
    <property type="entry name" value="THIRX-like_proc"/>
</dbReference>
<dbReference type="EMBL" id="MFMW01000023">
    <property type="protein sequence ID" value="OGG87047.1"/>
    <property type="molecule type" value="Genomic_DNA"/>
</dbReference>
<dbReference type="Pfam" id="PF13192">
    <property type="entry name" value="Thioredoxin_3"/>
    <property type="match status" value="1"/>
</dbReference>
<evidence type="ECO:0000256" key="1">
    <source>
        <dbReference type="PIRSR" id="PIRSR037031-50"/>
    </source>
</evidence>
<dbReference type="InterPro" id="IPR036249">
    <property type="entry name" value="Thioredoxin-like_sf"/>
</dbReference>
<dbReference type="PANTHER" id="PTHR36450:SF1">
    <property type="entry name" value="THIOREDOXIN"/>
    <property type="match status" value="1"/>
</dbReference>
<dbReference type="SUPFAM" id="SSF52833">
    <property type="entry name" value="Thioredoxin-like"/>
    <property type="match status" value="1"/>
</dbReference>
<dbReference type="PIRSF" id="PIRSF037031">
    <property type="entry name" value="Redox_disulphide_2"/>
    <property type="match status" value="1"/>
</dbReference>
<feature type="disulfide bond" description="Redox-active" evidence="2">
    <location>
        <begin position="10"/>
        <end position="13"/>
    </location>
</feature>
<dbReference type="STRING" id="1798561.A3B87_02205"/>
<proteinExistence type="predicted"/>
<accession>A0A1F6FMF7</accession>
<protein>
    <submittedName>
        <fullName evidence="4">Redox-active disulfide protein 2</fullName>
    </submittedName>
</protein>
<keyword evidence="2" id="KW-1015">Disulfide bond</keyword>
<evidence type="ECO:0000313" key="4">
    <source>
        <dbReference type="EMBL" id="OGG87047.1"/>
    </source>
</evidence>
<sequence>MKIQVLGSGCPTCKKLFELTKKAVKELNLKTEVEYITDIQKIVEMGVMSSPVLAINGKPILTGFVPDIKKIKEAIKKFI</sequence>
<dbReference type="PANTHER" id="PTHR36450">
    <property type="entry name" value="THIOREDOXIN"/>
    <property type="match status" value="1"/>
</dbReference>
<evidence type="ECO:0000313" key="5">
    <source>
        <dbReference type="Proteomes" id="UP000179136"/>
    </source>
</evidence>
<feature type="domain" description="Thioredoxin-like fold" evidence="3">
    <location>
        <begin position="1"/>
        <end position="75"/>
    </location>
</feature>
<reference evidence="4 5" key="1">
    <citation type="journal article" date="2016" name="Nat. Commun.">
        <title>Thousands of microbial genomes shed light on interconnected biogeochemical processes in an aquifer system.</title>
        <authorList>
            <person name="Anantharaman K."/>
            <person name="Brown C.T."/>
            <person name="Hug L.A."/>
            <person name="Sharon I."/>
            <person name="Castelle C.J."/>
            <person name="Probst A.J."/>
            <person name="Thomas B.C."/>
            <person name="Singh A."/>
            <person name="Wilkins M.J."/>
            <person name="Karaoz U."/>
            <person name="Brodie E.L."/>
            <person name="Williams K.H."/>
            <person name="Hubbard S.S."/>
            <person name="Banfield J.F."/>
        </authorList>
    </citation>
    <scope>NUCLEOTIDE SEQUENCE [LARGE SCALE GENOMIC DNA]</scope>
</reference>
<evidence type="ECO:0000256" key="2">
    <source>
        <dbReference type="PIRSR" id="PIRSR037031-51"/>
    </source>
</evidence>
<dbReference type="NCBIfam" id="TIGR00412">
    <property type="entry name" value="redox_disulf_2"/>
    <property type="match status" value="1"/>
</dbReference>
<name>A0A1F6FMF7_9BACT</name>
<dbReference type="AlphaFoldDB" id="A0A1F6FMF7"/>